<feature type="transmembrane region" description="Helical" evidence="9">
    <location>
        <begin position="396"/>
        <end position="416"/>
    </location>
</feature>
<evidence type="ECO:0000256" key="4">
    <source>
        <dbReference type="ARBA" id="ARBA00022475"/>
    </source>
</evidence>
<evidence type="ECO:0000259" key="10">
    <source>
        <dbReference type="PROSITE" id="PS50156"/>
    </source>
</evidence>
<feature type="transmembrane region" description="Helical" evidence="9">
    <location>
        <begin position="541"/>
        <end position="561"/>
    </location>
</feature>
<dbReference type="Gene3D" id="3.30.70.1430">
    <property type="entry name" value="Multidrug efflux transporter AcrB pore domain"/>
    <property type="match status" value="2"/>
</dbReference>
<evidence type="ECO:0000256" key="1">
    <source>
        <dbReference type="ARBA" id="ARBA00004429"/>
    </source>
</evidence>
<dbReference type="Gene3D" id="3.30.70.1440">
    <property type="entry name" value="Multidrug efflux transporter AcrB pore domain"/>
    <property type="match status" value="1"/>
</dbReference>
<reference evidence="11 12" key="1">
    <citation type="submission" date="2019-08" db="EMBL/GenBank/DDBJ databases">
        <title>Lewinella sp. strain SSH13 Genome sequencing and assembly.</title>
        <authorList>
            <person name="Kim I."/>
        </authorList>
    </citation>
    <scope>NUCLEOTIDE SEQUENCE [LARGE SCALE GENOMIC DNA]</scope>
    <source>
        <strain evidence="11 12">SSH13</strain>
    </source>
</reference>
<feature type="transmembrane region" description="Helical" evidence="9">
    <location>
        <begin position="369"/>
        <end position="390"/>
    </location>
</feature>
<keyword evidence="6 9" id="KW-0812">Transmembrane</keyword>
<comment type="caution">
    <text evidence="11">The sequence shown here is derived from an EMBL/GenBank/DDBJ whole genome shotgun (WGS) entry which is preliminary data.</text>
</comment>
<dbReference type="SUPFAM" id="SSF82693">
    <property type="entry name" value="Multidrug efflux transporter AcrB pore domain, PN1, PN2, PC1 and PC2 subdomains"/>
    <property type="match status" value="4"/>
</dbReference>
<organism evidence="11 12">
    <name type="scientific">Neolewinella aurantiaca</name>
    <dbReference type="NCBI Taxonomy" id="2602767"/>
    <lineage>
        <taxon>Bacteria</taxon>
        <taxon>Pseudomonadati</taxon>
        <taxon>Bacteroidota</taxon>
        <taxon>Saprospiria</taxon>
        <taxon>Saprospirales</taxon>
        <taxon>Lewinellaceae</taxon>
        <taxon>Neolewinella</taxon>
    </lineage>
</organism>
<evidence type="ECO:0000313" key="11">
    <source>
        <dbReference type="EMBL" id="TXF88928.1"/>
    </source>
</evidence>
<keyword evidence="3" id="KW-0813">Transport</keyword>
<dbReference type="FunFam" id="1.20.1640.10:FF:000001">
    <property type="entry name" value="Efflux pump membrane transporter"/>
    <property type="match status" value="1"/>
</dbReference>
<evidence type="ECO:0000256" key="7">
    <source>
        <dbReference type="ARBA" id="ARBA00022989"/>
    </source>
</evidence>
<dbReference type="EMBL" id="VOXD01000018">
    <property type="protein sequence ID" value="TXF88928.1"/>
    <property type="molecule type" value="Genomic_DNA"/>
</dbReference>
<comment type="subcellular location">
    <subcellularLocation>
        <location evidence="1">Cell inner membrane</location>
        <topology evidence="1">Multi-pass membrane protein</topology>
    </subcellularLocation>
</comment>
<evidence type="ECO:0000256" key="8">
    <source>
        <dbReference type="ARBA" id="ARBA00023136"/>
    </source>
</evidence>
<evidence type="ECO:0000256" key="5">
    <source>
        <dbReference type="ARBA" id="ARBA00022519"/>
    </source>
</evidence>
<dbReference type="Gene3D" id="3.30.70.1320">
    <property type="entry name" value="Multidrug efflux transporter AcrB pore domain like"/>
    <property type="match status" value="1"/>
</dbReference>
<evidence type="ECO:0000256" key="9">
    <source>
        <dbReference type="SAM" id="Phobius"/>
    </source>
</evidence>
<dbReference type="GO" id="GO:0009636">
    <property type="term" value="P:response to toxic substance"/>
    <property type="evidence" value="ECO:0007669"/>
    <property type="project" value="UniProtKB-ARBA"/>
</dbReference>
<dbReference type="FunFam" id="3.30.70.1430:FF:000001">
    <property type="entry name" value="Efflux pump membrane transporter"/>
    <property type="match status" value="1"/>
</dbReference>
<keyword evidence="12" id="KW-1185">Reference proteome</keyword>
<sequence>MNISHTFIDRPILATVIAIFIMLVGGLSYSSLPTAQYPEVAPPTINVSGNYPGANAETVAATVATPLEQEINGVENMLYMTSQSTSDGSVSINVTFKQGTDIDQAQVLVQNRVASASPRLPAQVSQVGITTNKVSPDLLLVVNLFSPDESFDQTYIANYAVLNMRDRISRLDGVGNVRLFGATAYSMRIWIDPSKLEARGITATEVIAQLRAQNVQVSGGTLNQSPSTEQSAFELSIQTKGRLETSTEFEDIILKTGEDGSVVRVRDIGRVEIGSESYVTRGLLDGRNAVAMPISQRPGSNAIETADAIKELMTEMSQDFPEGMAYEIAYNPTTFVEESIVEVQHTIYEAVFLVILVILLFLHSWRAAIIPIVAIPISLIGTFAVMSAMGFSLNNLSLFGLVLAIGIVVDDAIVVVENMERWLEEGLSPRDAARKTMTEVGGALIAMGLVLVAVFLPTMFIDGIAGSFYQQFGLTIATATIISVFVSLTLSPALARLLLRHKPKAKTDKPWYKRPLGAFANSFDRGMNKMAGRYGNIVGKFIRRTAIIGFVYLGLLALTAFEYDRVPSGFIPDQDQGYFITVIQLPAGASLSRTEEVVKATSDKIMAVDGVSHAIAFSGFDGATRTIASHTAAIFSPLEPFEERNAKGINYEDLLTNVRTAVGGNPDANVFTITPPPIRGIGNGGGFKMMVQDREGKGVHELAEATRALAAAANADPRLSAVFTVFNTNTPQLFLDVDREKAERLGVPVSDVFSTLATFIGSSYVNDFNYLGRTYRVTAQADAEFRAEPDDVERLQVRNKQGELVPLGTVANFETVAGPSRVQRYNLFTAAGLQGVPAPGVSSGEALAAMEEIAAQTLPDGFSFEWTELAYQQKQSSGTAGIAFLLAVLFVFLLLAAQFESWVLPLAVIMVVPMALFSALIGLDVFSFPNDVLTQIGMIVLIGLASKNAILIVEFAKQKEDEGMSLLEAAKEGAALRLRPILMTSFAFILGTVPLVIATGAGSEMRNSLGTAVFIGMIGVTIFGLFLTPVFYVVSRRLGMIRLPPKPAQPTVPTTSVDLPG</sequence>
<feature type="transmembrane region" description="Helical" evidence="9">
    <location>
        <begin position="903"/>
        <end position="923"/>
    </location>
</feature>
<name>A0A5C7FD75_9BACT</name>
<proteinExistence type="inferred from homology"/>
<dbReference type="InterPro" id="IPR027463">
    <property type="entry name" value="AcrB_DN_DC_subdom"/>
</dbReference>
<evidence type="ECO:0000256" key="6">
    <source>
        <dbReference type="ARBA" id="ARBA00022692"/>
    </source>
</evidence>
<dbReference type="GO" id="GO:0015562">
    <property type="term" value="F:efflux transmembrane transporter activity"/>
    <property type="evidence" value="ECO:0007669"/>
    <property type="project" value="InterPro"/>
</dbReference>
<keyword evidence="4" id="KW-1003">Cell membrane</keyword>
<dbReference type="Pfam" id="PF00873">
    <property type="entry name" value="ACR_tran"/>
    <property type="match status" value="1"/>
</dbReference>
<dbReference type="InterPro" id="IPR001036">
    <property type="entry name" value="Acrflvin-R"/>
</dbReference>
<feature type="transmembrane region" description="Helical" evidence="9">
    <location>
        <begin position="12"/>
        <end position="32"/>
    </location>
</feature>
<dbReference type="GO" id="GO:0005886">
    <property type="term" value="C:plasma membrane"/>
    <property type="evidence" value="ECO:0007669"/>
    <property type="project" value="UniProtKB-SubCell"/>
</dbReference>
<feature type="transmembrane region" description="Helical" evidence="9">
    <location>
        <begin position="437"/>
        <end position="460"/>
    </location>
</feature>
<feature type="transmembrane region" description="Helical" evidence="9">
    <location>
        <begin position="345"/>
        <end position="362"/>
    </location>
</feature>
<comment type="similarity">
    <text evidence="2">Belongs to the resistance-nodulation-cell division (RND) (TC 2.A.6) family.</text>
</comment>
<dbReference type="AlphaFoldDB" id="A0A5C7FD75"/>
<evidence type="ECO:0000256" key="2">
    <source>
        <dbReference type="ARBA" id="ARBA00010942"/>
    </source>
</evidence>
<dbReference type="PROSITE" id="PS50156">
    <property type="entry name" value="SSD"/>
    <property type="match status" value="1"/>
</dbReference>
<dbReference type="SUPFAM" id="SSF82866">
    <property type="entry name" value="Multidrug efflux transporter AcrB transmembrane domain"/>
    <property type="match status" value="2"/>
</dbReference>
<protein>
    <submittedName>
        <fullName evidence="11">Multidrug efflux RND transporter permease subunit</fullName>
    </submittedName>
</protein>
<dbReference type="Gene3D" id="1.20.1640.10">
    <property type="entry name" value="Multidrug efflux transporter AcrB transmembrane domain"/>
    <property type="match status" value="2"/>
</dbReference>
<feature type="transmembrane region" description="Helical" evidence="9">
    <location>
        <begin position="472"/>
        <end position="499"/>
    </location>
</feature>
<dbReference type="NCBIfam" id="TIGR00915">
    <property type="entry name" value="2A0602"/>
    <property type="match status" value="1"/>
</dbReference>
<accession>A0A5C7FD75</accession>
<dbReference type="NCBIfam" id="NF000282">
    <property type="entry name" value="RND_permease_1"/>
    <property type="match status" value="1"/>
</dbReference>
<feature type="transmembrane region" description="Helical" evidence="9">
    <location>
        <begin position="878"/>
        <end position="896"/>
    </location>
</feature>
<feature type="transmembrane region" description="Helical" evidence="9">
    <location>
        <begin position="1013"/>
        <end position="1034"/>
    </location>
</feature>
<evidence type="ECO:0000313" key="12">
    <source>
        <dbReference type="Proteomes" id="UP000321907"/>
    </source>
</evidence>
<dbReference type="PRINTS" id="PR00702">
    <property type="entry name" value="ACRIFLAVINRP"/>
</dbReference>
<keyword evidence="7 9" id="KW-1133">Transmembrane helix</keyword>
<feature type="transmembrane region" description="Helical" evidence="9">
    <location>
        <begin position="935"/>
        <end position="956"/>
    </location>
</feature>
<keyword evidence="8 9" id="KW-0472">Membrane</keyword>
<dbReference type="Proteomes" id="UP000321907">
    <property type="component" value="Unassembled WGS sequence"/>
</dbReference>
<dbReference type="InterPro" id="IPR000731">
    <property type="entry name" value="SSD"/>
</dbReference>
<dbReference type="GO" id="GO:0042910">
    <property type="term" value="F:xenobiotic transmembrane transporter activity"/>
    <property type="evidence" value="ECO:0007669"/>
    <property type="project" value="TreeGrafter"/>
</dbReference>
<gene>
    <name evidence="11" type="ORF">FUA23_12790</name>
</gene>
<dbReference type="PANTHER" id="PTHR32063">
    <property type="match status" value="1"/>
</dbReference>
<keyword evidence="5" id="KW-0997">Cell inner membrane</keyword>
<dbReference type="RefSeq" id="WP_147931136.1">
    <property type="nucleotide sequence ID" value="NZ_VOXD01000018.1"/>
</dbReference>
<dbReference type="PANTHER" id="PTHR32063:SF11">
    <property type="entry name" value="CATION OR DRUG EFFLUX SYSTEM PROTEIN"/>
    <property type="match status" value="1"/>
</dbReference>
<dbReference type="SUPFAM" id="SSF82714">
    <property type="entry name" value="Multidrug efflux transporter AcrB TolC docking domain, DN and DC subdomains"/>
    <property type="match status" value="2"/>
</dbReference>
<evidence type="ECO:0000256" key="3">
    <source>
        <dbReference type="ARBA" id="ARBA00022448"/>
    </source>
</evidence>
<dbReference type="OrthoDB" id="9758234at2"/>
<feature type="domain" description="SSD" evidence="10">
    <location>
        <begin position="368"/>
        <end position="497"/>
    </location>
</feature>
<dbReference type="Gene3D" id="3.30.2090.10">
    <property type="entry name" value="Multidrug efflux transporter AcrB TolC docking domain, DN and DC subdomains"/>
    <property type="match status" value="2"/>
</dbReference>
<dbReference type="InterPro" id="IPR004764">
    <property type="entry name" value="MdtF-like"/>
</dbReference>
<feature type="transmembrane region" description="Helical" evidence="9">
    <location>
        <begin position="981"/>
        <end position="1001"/>
    </location>
</feature>